<name>K3YLZ0_SETIT</name>
<dbReference type="AlphaFoldDB" id="K3YLZ0"/>
<dbReference type="HOGENOM" id="CLU_3413521_0_0_1"/>
<dbReference type="InParanoid" id="K3YLZ0"/>
<dbReference type="EMBL" id="AGNK02003945">
    <property type="status" value="NOT_ANNOTATED_CDS"/>
    <property type="molecule type" value="Genomic_DNA"/>
</dbReference>
<accession>K3YLZ0</accession>
<protein>
    <submittedName>
        <fullName evidence="1">Uncharacterized protein</fullName>
    </submittedName>
</protein>
<reference evidence="1" key="2">
    <citation type="submission" date="2018-08" db="UniProtKB">
        <authorList>
            <consortium name="EnsemblPlants"/>
        </authorList>
    </citation>
    <scope>IDENTIFICATION</scope>
    <source>
        <strain evidence="1">Yugu1</strain>
    </source>
</reference>
<sequence length="28" mass="3214">MDTAPGNWLKHQHSYGRVVHSAVSQLFF</sequence>
<proteinExistence type="predicted"/>
<evidence type="ECO:0000313" key="1">
    <source>
        <dbReference type="EnsemblPlants" id="KQL02257"/>
    </source>
</evidence>
<organism evidence="1 2">
    <name type="scientific">Setaria italica</name>
    <name type="common">Foxtail millet</name>
    <name type="synonym">Panicum italicum</name>
    <dbReference type="NCBI Taxonomy" id="4555"/>
    <lineage>
        <taxon>Eukaryota</taxon>
        <taxon>Viridiplantae</taxon>
        <taxon>Streptophyta</taxon>
        <taxon>Embryophyta</taxon>
        <taxon>Tracheophyta</taxon>
        <taxon>Spermatophyta</taxon>
        <taxon>Magnoliopsida</taxon>
        <taxon>Liliopsida</taxon>
        <taxon>Poales</taxon>
        <taxon>Poaceae</taxon>
        <taxon>PACMAD clade</taxon>
        <taxon>Panicoideae</taxon>
        <taxon>Panicodae</taxon>
        <taxon>Paniceae</taxon>
        <taxon>Cenchrinae</taxon>
        <taxon>Setaria</taxon>
    </lineage>
</organism>
<dbReference type="Gramene" id="KQL02257">
    <property type="protein sequence ID" value="KQL02257"/>
    <property type="gene ID" value="SETIT_015266mg"/>
</dbReference>
<keyword evidence="2" id="KW-1185">Reference proteome</keyword>
<dbReference type="EnsemblPlants" id="KQL02257">
    <property type="protein sequence ID" value="KQL02257"/>
    <property type="gene ID" value="SETIT_015266mg"/>
</dbReference>
<evidence type="ECO:0000313" key="2">
    <source>
        <dbReference type="Proteomes" id="UP000004995"/>
    </source>
</evidence>
<reference evidence="2" key="1">
    <citation type="journal article" date="2012" name="Nat. Biotechnol.">
        <title>Reference genome sequence of the model plant Setaria.</title>
        <authorList>
            <person name="Bennetzen J.L."/>
            <person name="Schmutz J."/>
            <person name="Wang H."/>
            <person name="Percifield R."/>
            <person name="Hawkins J."/>
            <person name="Pontaroli A.C."/>
            <person name="Estep M."/>
            <person name="Feng L."/>
            <person name="Vaughn J.N."/>
            <person name="Grimwood J."/>
            <person name="Jenkins J."/>
            <person name="Barry K."/>
            <person name="Lindquist E."/>
            <person name="Hellsten U."/>
            <person name="Deshpande S."/>
            <person name="Wang X."/>
            <person name="Wu X."/>
            <person name="Mitros T."/>
            <person name="Triplett J."/>
            <person name="Yang X."/>
            <person name="Ye C.Y."/>
            <person name="Mauro-Herrera M."/>
            <person name="Wang L."/>
            <person name="Li P."/>
            <person name="Sharma M."/>
            <person name="Sharma R."/>
            <person name="Ronald P.C."/>
            <person name="Panaud O."/>
            <person name="Kellogg E.A."/>
            <person name="Brutnell T.P."/>
            <person name="Doust A.N."/>
            <person name="Tuskan G.A."/>
            <person name="Rokhsar D."/>
            <person name="Devos K.M."/>
        </authorList>
    </citation>
    <scope>NUCLEOTIDE SEQUENCE [LARGE SCALE GENOMIC DNA]</scope>
    <source>
        <strain evidence="2">cv. Yugu1</strain>
    </source>
</reference>
<dbReference type="Proteomes" id="UP000004995">
    <property type="component" value="Unassembled WGS sequence"/>
</dbReference>